<proteinExistence type="predicted"/>
<reference evidence="2 3" key="1">
    <citation type="submission" date="2021-01" db="EMBL/GenBank/DDBJ databases">
        <title>Genome sequencing of Micromonospora fiedleri MG-37.</title>
        <authorList>
            <person name="Moreland P.E.J."/>
            <person name="Stach J.E.M."/>
        </authorList>
    </citation>
    <scope>NUCLEOTIDE SEQUENCE [LARGE SCALE GENOMIC DNA]</scope>
    <source>
        <strain evidence="2 3">MG-37</strain>
    </source>
</reference>
<dbReference type="RefSeq" id="WP_102656253.1">
    <property type="nucleotide sequence ID" value="NZ_JAETXL010000018.1"/>
</dbReference>
<evidence type="ECO:0000313" key="2">
    <source>
        <dbReference type="EMBL" id="MBL6280309.1"/>
    </source>
</evidence>
<accession>A0ABS1UVC1</accession>
<keyword evidence="3" id="KW-1185">Reference proteome</keyword>
<evidence type="ECO:0000313" key="3">
    <source>
        <dbReference type="Proteomes" id="UP000661193"/>
    </source>
</evidence>
<sequence>MSDVESGWHAYPDAADDHADLRPVNPGRVVGLGAICDIRPERLDDPDAQSFSVSEYAALDDGRRVILHNARGFTIGRTSGSTRDDAVPDHVARDSIIHATLNAVLPDDDENPETHPWAELADLARARGLKASAEDLRGLPYDVILTDDVLRWLAKP</sequence>
<evidence type="ECO:0000256" key="1">
    <source>
        <dbReference type="SAM" id="MobiDB-lite"/>
    </source>
</evidence>
<organism evidence="2 3">
    <name type="scientific">Micromonospora fiedleri</name>
    <dbReference type="NCBI Taxonomy" id="1157498"/>
    <lineage>
        <taxon>Bacteria</taxon>
        <taxon>Bacillati</taxon>
        <taxon>Actinomycetota</taxon>
        <taxon>Actinomycetes</taxon>
        <taxon>Micromonosporales</taxon>
        <taxon>Micromonosporaceae</taxon>
        <taxon>Micromonospora</taxon>
    </lineage>
</organism>
<feature type="region of interest" description="Disordered" evidence="1">
    <location>
        <begin position="1"/>
        <end position="23"/>
    </location>
</feature>
<dbReference type="EMBL" id="JAETXL010000018">
    <property type="protein sequence ID" value="MBL6280309.1"/>
    <property type="molecule type" value="Genomic_DNA"/>
</dbReference>
<name>A0ABS1UVC1_9ACTN</name>
<dbReference type="Proteomes" id="UP000661193">
    <property type="component" value="Unassembled WGS sequence"/>
</dbReference>
<gene>
    <name evidence="2" type="ORF">JMF97_29530</name>
</gene>
<protein>
    <submittedName>
        <fullName evidence="2">Uncharacterized protein</fullName>
    </submittedName>
</protein>
<comment type="caution">
    <text evidence="2">The sequence shown here is derived from an EMBL/GenBank/DDBJ whole genome shotgun (WGS) entry which is preliminary data.</text>
</comment>